<keyword evidence="2" id="KW-1185">Reference proteome</keyword>
<protein>
    <submittedName>
        <fullName evidence="1">Uncharacterized protein</fullName>
    </submittedName>
</protein>
<dbReference type="Proteomes" id="UP000827261">
    <property type="component" value="Segment"/>
</dbReference>
<dbReference type="Pfam" id="PF13479">
    <property type="entry name" value="AAA_24"/>
    <property type="match status" value="1"/>
</dbReference>
<accession>A0AAE7WMK9</accession>
<organism evidence="1 2">
    <name type="scientific">Stenotrophomonas phage Philippe</name>
    <dbReference type="NCBI Taxonomy" id="2859655"/>
    <lineage>
        <taxon>Viruses</taxon>
        <taxon>Duplodnaviria</taxon>
        <taxon>Heunggongvirae</taxon>
        <taxon>Uroviricota</taxon>
        <taxon>Caudoviricetes</taxon>
        <taxon>Schitoviridae</taxon>
        <taxon>Philippevirus</taxon>
        <taxon>Philippevirus philippe</taxon>
    </lineage>
</organism>
<name>A0AAE7WMK9_9CAUD</name>
<gene>
    <name evidence="1" type="ORF">CPT_Philippe_073</name>
</gene>
<sequence>MQENTQLVLIAGESGGGKSASLMNIQDQPDWLYLNCESGKRLPFRNKFQTFNITDPYQVHDGFDHGTNEDSVKGIVVDTLTFMMDMFESQYVLGSADTMKGWSNYQQFFKELMQQKVPNFGKPTIMLAHNLPVYDENTATYRTTVPIKGALKNNGIEAFFSTVVYATKMKIKDLEKNFQNDLLHITEEERAVGFKHVFQTRITKETVGARIRSPLGMFTTAETYIDNDAQQLLNRLNEYYNAP</sequence>
<proteinExistence type="predicted"/>
<evidence type="ECO:0000313" key="2">
    <source>
        <dbReference type="Proteomes" id="UP000827261"/>
    </source>
</evidence>
<evidence type="ECO:0000313" key="1">
    <source>
        <dbReference type="EMBL" id="QYW02266.1"/>
    </source>
</evidence>
<dbReference type="EMBL" id="MZ326861">
    <property type="protein sequence ID" value="QYW02266.1"/>
    <property type="molecule type" value="Genomic_DNA"/>
</dbReference>
<reference evidence="1" key="1">
    <citation type="submission" date="2021-06" db="EMBL/GenBank/DDBJ databases">
        <title>Complete genome sequence of Stenotrophomonas maltophilia phage Philippe.</title>
        <authorList>
            <person name="Vallavanatt I."/>
            <person name="Bartz M."/>
            <person name="Clark J."/>
            <person name="Burrowes B."/>
            <person name="Liu M."/>
            <person name="Gill J."/>
        </authorList>
    </citation>
    <scope>NUCLEOTIDE SEQUENCE</scope>
</reference>